<reference evidence="2" key="1">
    <citation type="journal article" date="2011" name="PLoS Biol.">
        <title>Gene gain and loss during evolution of obligate parasitism in the white rust pathogen of Arabidopsis thaliana.</title>
        <authorList>
            <person name="Kemen E."/>
            <person name="Gardiner A."/>
            <person name="Schultz-Larsen T."/>
            <person name="Kemen A.C."/>
            <person name="Balmuth A.L."/>
            <person name="Robert-Seilaniantz A."/>
            <person name="Bailey K."/>
            <person name="Holub E."/>
            <person name="Studholme D.J."/>
            <person name="Maclean D."/>
            <person name="Jones J.D."/>
        </authorList>
    </citation>
    <scope>NUCLEOTIDE SEQUENCE</scope>
</reference>
<dbReference type="InterPro" id="IPR029052">
    <property type="entry name" value="Metallo-depent_PP-like"/>
</dbReference>
<dbReference type="Gene3D" id="3.60.21.10">
    <property type="match status" value="1"/>
</dbReference>
<dbReference type="HOGENOM" id="CLU_1339623_0_0_1"/>
<accession>F0WJU3</accession>
<protein>
    <submittedName>
        <fullName evidence="2">Calcineurinlike phosphoesterase putative</fullName>
    </submittedName>
</protein>
<gene>
    <name evidence="2" type="primary">AlNc14C126G6813</name>
    <name evidence="2" type="ORF">ALNC14_076880</name>
</gene>
<name>F0WJU3_9STRA</name>
<feature type="region of interest" description="Disordered" evidence="1">
    <location>
        <begin position="1"/>
        <end position="22"/>
    </location>
</feature>
<organism evidence="2">
    <name type="scientific">Albugo laibachii Nc14</name>
    <dbReference type="NCBI Taxonomy" id="890382"/>
    <lineage>
        <taxon>Eukaryota</taxon>
        <taxon>Sar</taxon>
        <taxon>Stramenopiles</taxon>
        <taxon>Oomycota</taxon>
        <taxon>Peronosporomycetes</taxon>
        <taxon>Albuginales</taxon>
        <taxon>Albuginaceae</taxon>
        <taxon>Albugo</taxon>
    </lineage>
</organism>
<dbReference type="AlphaFoldDB" id="F0WJU3"/>
<reference evidence="2" key="2">
    <citation type="submission" date="2011-02" db="EMBL/GenBank/DDBJ databases">
        <authorList>
            <person name="MacLean D."/>
        </authorList>
    </citation>
    <scope>NUCLEOTIDE SEQUENCE</scope>
</reference>
<evidence type="ECO:0000313" key="2">
    <source>
        <dbReference type="EMBL" id="CCA21545.1"/>
    </source>
</evidence>
<sequence>MLHEPGATNRKSVQQKNLRKGKNIGRTMEHVPFKMMTRTRKKRATVFDHGDSVYYHGIIPENAAARMKASFEHLYHVSHSCEIRWMGVFGNHDLGGGGPLCIKEDEYKNTLDPTKIMCDTSEQAIKTLKQLVAGQTSYNEHNKLWCPKKNYYMETFTKGDVVVDAFFVDMNSTKDRGVDSIYCQCYVPETNEKCWQCHHRRRTMR</sequence>
<evidence type="ECO:0000256" key="1">
    <source>
        <dbReference type="SAM" id="MobiDB-lite"/>
    </source>
</evidence>
<dbReference type="SUPFAM" id="SSF56300">
    <property type="entry name" value="Metallo-dependent phosphatases"/>
    <property type="match status" value="1"/>
</dbReference>
<proteinExistence type="predicted"/>
<dbReference type="EMBL" id="FR824171">
    <property type="protein sequence ID" value="CCA21545.1"/>
    <property type="molecule type" value="Genomic_DNA"/>
</dbReference>